<protein>
    <submittedName>
        <fullName evidence="1">Uncharacterized protein</fullName>
    </submittedName>
</protein>
<evidence type="ECO:0000313" key="1">
    <source>
        <dbReference type="EMBL" id="MEP1061978.1"/>
    </source>
</evidence>
<comment type="caution">
    <text evidence="1">The sequence shown here is derived from an EMBL/GenBank/DDBJ whole genome shotgun (WGS) entry which is preliminary data.</text>
</comment>
<organism evidence="1 2">
    <name type="scientific">Stenomitos frigidus AS-A4</name>
    <dbReference type="NCBI Taxonomy" id="2933935"/>
    <lineage>
        <taxon>Bacteria</taxon>
        <taxon>Bacillati</taxon>
        <taxon>Cyanobacteriota</taxon>
        <taxon>Cyanophyceae</taxon>
        <taxon>Leptolyngbyales</taxon>
        <taxon>Leptolyngbyaceae</taxon>
        <taxon>Stenomitos</taxon>
    </lineage>
</organism>
<sequence>MARRPSNYDAFQRVAVEVFKNRNLGAIGSLKKFLTALPSPSYIKEALLQSIYQLAEQEPETAQWVLQYRQHLEPELNLMAVAQQIATERLQNQGLILIQDFNFTADGELEASESIKAALLEAVSSGDRLLLEEILLIS</sequence>
<gene>
    <name evidence="1" type="ORF">NDI38_26750</name>
</gene>
<dbReference type="Proteomes" id="UP001476950">
    <property type="component" value="Unassembled WGS sequence"/>
</dbReference>
<reference evidence="1 2" key="1">
    <citation type="submission" date="2022-04" db="EMBL/GenBank/DDBJ databases">
        <title>Positive selection, recombination, and allopatry shape intraspecific diversity of widespread and dominant cyanobacteria.</title>
        <authorList>
            <person name="Wei J."/>
            <person name="Shu W."/>
            <person name="Hu C."/>
        </authorList>
    </citation>
    <scope>NUCLEOTIDE SEQUENCE [LARGE SCALE GENOMIC DNA]</scope>
    <source>
        <strain evidence="1 2">AS-A4</strain>
    </source>
</reference>
<name>A0ABV0KSG2_9CYAN</name>
<dbReference type="RefSeq" id="WP_190448461.1">
    <property type="nucleotide sequence ID" value="NZ_JAMPLM010000049.1"/>
</dbReference>
<accession>A0ABV0KSG2</accession>
<proteinExistence type="predicted"/>
<keyword evidence="2" id="KW-1185">Reference proteome</keyword>
<evidence type="ECO:0000313" key="2">
    <source>
        <dbReference type="Proteomes" id="UP001476950"/>
    </source>
</evidence>
<dbReference type="EMBL" id="JAMPLM010000049">
    <property type="protein sequence ID" value="MEP1061978.1"/>
    <property type="molecule type" value="Genomic_DNA"/>
</dbReference>